<keyword evidence="2" id="KW-1185">Reference proteome</keyword>
<comment type="caution">
    <text evidence="1">The sequence shown here is derived from an EMBL/GenBank/DDBJ whole genome shotgun (WGS) entry which is preliminary data.</text>
</comment>
<protein>
    <submittedName>
        <fullName evidence="1">Uncharacterized protein</fullName>
    </submittedName>
</protein>
<name>A0AAN9LRQ4_CANGL</name>
<dbReference type="EMBL" id="JAYMYQ010000004">
    <property type="protein sequence ID" value="KAK7338902.1"/>
    <property type="molecule type" value="Genomic_DNA"/>
</dbReference>
<gene>
    <name evidence="1" type="ORF">VNO77_19536</name>
</gene>
<organism evidence="1 2">
    <name type="scientific">Canavalia gladiata</name>
    <name type="common">Sword bean</name>
    <name type="synonym">Dolichos gladiatus</name>
    <dbReference type="NCBI Taxonomy" id="3824"/>
    <lineage>
        <taxon>Eukaryota</taxon>
        <taxon>Viridiplantae</taxon>
        <taxon>Streptophyta</taxon>
        <taxon>Embryophyta</taxon>
        <taxon>Tracheophyta</taxon>
        <taxon>Spermatophyta</taxon>
        <taxon>Magnoliopsida</taxon>
        <taxon>eudicotyledons</taxon>
        <taxon>Gunneridae</taxon>
        <taxon>Pentapetalae</taxon>
        <taxon>rosids</taxon>
        <taxon>fabids</taxon>
        <taxon>Fabales</taxon>
        <taxon>Fabaceae</taxon>
        <taxon>Papilionoideae</taxon>
        <taxon>50 kb inversion clade</taxon>
        <taxon>NPAAA clade</taxon>
        <taxon>indigoferoid/millettioid clade</taxon>
        <taxon>Phaseoleae</taxon>
        <taxon>Canavalia</taxon>
    </lineage>
</organism>
<evidence type="ECO:0000313" key="1">
    <source>
        <dbReference type="EMBL" id="KAK7338902.1"/>
    </source>
</evidence>
<proteinExistence type="predicted"/>
<sequence length="93" mass="10555">MATFLFQQPSLGDLKSQKNLKSNAEVECYATAWHFAKRNKHPLTFFPSLFSHYHFCLYNGRTKPPRSSSSSAHSLSLEPELLLLSLSLADRVL</sequence>
<dbReference type="Proteomes" id="UP001367508">
    <property type="component" value="Unassembled WGS sequence"/>
</dbReference>
<accession>A0AAN9LRQ4</accession>
<dbReference type="AlphaFoldDB" id="A0AAN9LRQ4"/>
<reference evidence="1 2" key="1">
    <citation type="submission" date="2024-01" db="EMBL/GenBank/DDBJ databases">
        <title>The genomes of 5 underutilized Papilionoideae crops provide insights into root nodulation and disease resistanc.</title>
        <authorList>
            <person name="Jiang F."/>
        </authorList>
    </citation>
    <scope>NUCLEOTIDE SEQUENCE [LARGE SCALE GENOMIC DNA]</scope>
    <source>
        <strain evidence="1">LVBAO_FW01</strain>
        <tissue evidence="1">Leaves</tissue>
    </source>
</reference>
<evidence type="ECO:0000313" key="2">
    <source>
        <dbReference type="Proteomes" id="UP001367508"/>
    </source>
</evidence>